<protein>
    <submittedName>
        <fullName evidence="11">MFS general substrate transporter</fullName>
    </submittedName>
</protein>
<evidence type="ECO:0000256" key="7">
    <source>
        <dbReference type="ARBA" id="ARBA00038459"/>
    </source>
</evidence>
<proteinExistence type="inferred from homology"/>
<feature type="transmembrane region" description="Helical" evidence="9">
    <location>
        <begin position="108"/>
        <end position="127"/>
    </location>
</feature>
<dbReference type="SUPFAM" id="SSF103473">
    <property type="entry name" value="MFS general substrate transporter"/>
    <property type="match status" value="1"/>
</dbReference>
<keyword evidence="2" id="KW-0813">Transport</keyword>
<evidence type="ECO:0000256" key="1">
    <source>
        <dbReference type="ARBA" id="ARBA00004651"/>
    </source>
</evidence>
<dbReference type="PANTHER" id="PTHR23502">
    <property type="entry name" value="MAJOR FACILITATOR SUPERFAMILY"/>
    <property type="match status" value="1"/>
</dbReference>
<evidence type="ECO:0000256" key="3">
    <source>
        <dbReference type="ARBA" id="ARBA00022475"/>
    </source>
</evidence>
<reference evidence="11 12" key="1">
    <citation type="journal article" date="2024" name="J. Plant Pathol.">
        <title>Sequence and assembly of the genome of Seiridium unicorne, isolate CBS 538.82, causal agent of cypress canker disease.</title>
        <authorList>
            <person name="Scali E."/>
            <person name="Rocca G.D."/>
            <person name="Danti R."/>
            <person name="Garbelotto M."/>
            <person name="Barberini S."/>
            <person name="Baroncelli R."/>
            <person name="Emiliani G."/>
        </authorList>
    </citation>
    <scope>NUCLEOTIDE SEQUENCE [LARGE SCALE GENOMIC DNA]</scope>
    <source>
        <strain evidence="11 12">BM-138-508</strain>
    </source>
</reference>
<dbReference type="InterPro" id="IPR020846">
    <property type="entry name" value="MFS_dom"/>
</dbReference>
<dbReference type="CDD" id="cd17323">
    <property type="entry name" value="MFS_Tpo1_MDR_like"/>
    <property type="match status" value="1"/>
</dbReference>
<feature type="transmembrane region" description="Helical" evidence="9">
    <location>
        <begin position="164"/>
        <end position="184"/>
    </location>
</feature>
<feature type="transmembrane region" description="Helical" evidence="9">
    <location>
        <begin position="397"/>
        <end position="419"/>
    </location>
</feature>
<organism evidence="11 12">
    <name type="scientific">Seiridium unicorne</name>
    <dbReference type="NCBI Taxonomy" id="138068"/>
    <lineage>
        <taxon>Eukaryota</taxon>
        <taxon>Fungi</taxon>
        <taxon>Dikarya</taxon>
        <taxon>Ascomycota</taxon>
        <taxon>Pezizomycotina</taxon>
        <taxon>Sordariomycetes</taxon>
        <taxon>Xylariomycetidae</taxon>
        <taxon>Amphisphaeriales</taxon>
        <taxon>Sporocadaceae</taxon>
        <taxon>Seiridium</taxon>
    </lineage>
</organism>
<keyword evidence="4 9" id="KW-0812">Transmembrane</keyword>
<evidence type="ECO:0000256" key="2">
    <source>
        <dbReference type="ARBA" id="ARBA00022448"/>
    </source>
</evidence>
<evidence type="ECO:0000256" key="9">
    <source>
        <dbReference type="SAM" id="Phobius"/>
    </source>
</evidence>
<evidence type="ECO:0000256" key="8">
    <source>
        <dbReference type="SAM" id="MobiDB-lite"/>
    </source>
</evidence>
<dbReference type="InterPro" id="IPR011701">
    <property type="entry name" value="MFS"/>
</dbReference>
<evidence type="ECO:0000256" key="6">
    <source>
        <dbReference type="ARBA" id="ARBA00023136"/>
    </source>
</evidence>
<feature type="transmembrane region" description="Helical" evidence="9">
    <location>
        <begin position="431"/>
        <end position="451"/>
    </location>
</feature>
<feature type="transmembrane region" description="Helical" evidence="9">
    <location>
        <begin position="363"/>
        <end position="385"/>
    </location>
</feature>
<feature type="region of interest" description="Disordered" evidence="8">
    <location>
        <begin position="1"/>
        <end position="28"/>
    </location>
</feature>
<feature type="transmembrane region" description="Helical" evidence="9">
    <location>
        <begin position="71"/>
        <end position="96"/>
    </location>
</feature>
<dbReference type="Pfam" id="PF07690">
    <property type="entry name" value="MFS_1"/>
    <property type="match status" value="1"/>
</dbReference>
<dbReference type="Gene3D" id="1.20.1250.20">
    <property type="entry name" value="MFS general substrate transporter like domains"/>
    <property type="match status" value="1"/>
</dbReference>
<sequence>METDLADKEKPTIGGAAEPVTRTRLEGQENPLNWSPARKWVYTTTVVWISGIVGFSSSVQTPALPAIAKDFQTTTLISTLGSTTYLVGCAFGPQVFAPLSELWGRNPLYYSSFLITTLANLACALAPNIAAFLIFRFIAGLLGLSAVANCGGTITDLWPQSHRTVPFALFTVASFCGPVMGPIIGGFLTEYASWRWNFWLTFIIMAIIYVIVIFALPESYAPILIERKNARLGVAIEHKSRKASFLQTLLRPWVMLFTEPILFSFSLYMAFVYGVLFLDFTAYPVVFQQARGWSIGISGLSFTGIGVGMVIATLLSPYANRVHSRYVKKLGPVPEARLPHLIYIVWLLPVGIFWFGWTALPPTAWISSILAGVPFGFALVMLFTGISSYLTDCYDQYGASALAANTMLRTLFGAGFAIFATDMYEKMGTPWATSTLGFVALAMSIMPLIFYRYGAKLRAASKFHVKVTASED</sequence>
<evidence type="ECO:0000256" key="4">
    <source>
        <dbReference type="ARBA" id="ARBA00022692"/>
    </source>
</evidence>
<evidence type="ECO:0000256" key="5">
    <source>
        <dbReference type="ARBA" id="ARBA00022989"/>
    </source>
</evidence>
<dbReference type="PANTHER" id="PTHR23502:SF186">
    <property type="entry name" value="MAJOR FACILITATOR SUPERFAMILY (MFS) PROFILE DOMAIN-CONTAINING PROTEIN"/>
    <property type="match status" value="1"/>
</dbReference>
<feature type="transmembrane region" description="Helical" evidence="9">
    <location>
        <begin position="295"/>
        <end position="319"/>
    </location>
</feature>
<keyword evidence="12" id="KW-1185">Reference proteome</keyword>
<dbReference type="PROSITE" id="PS50850">
    <property type="entry name" value="MFS"/>
    <property type="match status" value="1"/>
</dbReference>
<accession>A0ABR2V7H4</accession>
<feature type="transmembrane region" description="Helical" evidence="9">
    <location>
        <begin position="340"/>
        <end position="357"/>
    </location>
</feature>
<keyword evidence="3" id="KW-1003">Cell membrane</keyword>
<dbReference type="InterPro" id="IPR036259">
    <property type="entry name" value="MFS_trans_sf"/>
</dbReference>
<keyword evidence="5 9" id="KW-1133">Transmembrane helix</keyword>
<feature type="domain" description="Major facilitator superfamily (MFS) profile" evidence="10">
    <location>
        <begin position="42"/>
        <end position="458"/>
    </location>
</feature>
<comment type="subcellular location">
    <subcellularLocation>
        <location evidence="1">Cell membrane</location>
        <topology evidence="1">Multi-pass membrane protein</topology>
    </subcellularLocation>
</comment>
<evidence type="ECO:0000259" key="10">
    <source>
        <dbReference type="PROSITE" id="PS50850"/>
    </source>
</evidence>
<dbReference type="EMBL" id="JARVKF010000101">
    <property type="protein sequence ID" value="KAK9422854.1"/>
    <property type="molecule type" value="Genomic_DNA"/>
</dbReference>
<gene>
    <name evidence="11" type="ORF">SUNI508_04521</name>
</gene>
<keyword evidence="6 9" id="KW-0472">Membrane</keyword>
<dbReference type="Proteomes" id="UP001408356">
    <property type="component" value="Unassembled WGS sequence"/>
</dbReference>
<comment type="similarity">
    <text evidence="7">Belongs to the major facilitator superfamily. DHA1 family. Polyamines/proton antiporter (TC 2.A.1.2.16) subfamily.</text>
</comment>
<evidence type="ECO:0000313" key="12">
    <source>
        <dbReference type="Proteomes" id="UP001408356"/>
    </source>
</evidence>
<feature type="transmembrane region" description="Helical" evidence="9">
    <location>
        <begin position="196"/>
        <end position="217"/>
    </location>
</feature>
<feature type="compositionally biased region" description="Basic and acidic residues" evidence="8">
    <location>
        <begin position="1"/>
        <end position="11"/>
    </location>
</feature>
<comment type="caution">
    <text evidence="11">The sequence shown here is derived from an EMBL/GenBank/DDBJ whole genome shotgun (WGS) entry which is preliminary data.</text>
</comment>
<evidence type="ECO:0000313" key="11">
    <source>
        <dbReference type="EMBL" id="KAK9422854.1"/>
    </source>
</evidence>
<feature type="transmembrane region" description="Helical" evidence="9">
    <location>
        <begin position="261"/>
        <end position="283"/>
    </location>
</feature>
<name>A0ABR2V7H4_9PEZI</name>